<name>A0A6H0JKK2_PSEAI</name>
<protein>
    <submittedName>
        <fullName evidence="2">Uncharacterized protein</fullName>
    </submittedName>
</protein>
<proteinExistence type="predicted"/>
<dbReference type="AlphaFoldDB" id="A0A6H0JKK2"/>
<evidence type="ECO:0000256" key="1">
    <source>
        <dbReference type="SAM" id="MobiDB-lite"/>
    </source>
</evidence>
<reference evidence="2" key="1">
    <citation type="submission" date="2020-02" db="EMBL/GenBank/DDBJ databases">
        <title>PAGI-encoded CrpP-like fluoroquinolone-modifying enzymes among Pseudomonas aeruginosa clinical isolates in Europe.</title>
        <authorList>
            <person name="Ortiz de la Rosa J.M."/>
            <person name="Nordmann P."/>
            <person name="Poirel L."/>
        </authorList>
    </citation>
    <scope>NUCLEOTIDE SEQUENCE</scope>
    <source>
        <strain evidence="2">PAGI-196</strain>
    </source>
</reference>
<dbReference type="RefSeq" id="WP_057386391.1">
    <property type="nucleotide sequence ID" value="NZ_CAADPM010000594.1"/>
</dbReference>
<feature type="region of interest" description="Disordered" evidence="1">
    <location>
        <begin position="58"/>
        <end position="81"/>
    </location>
</feature>
<feature type="compositionally biased region" description="Basic and acidic residues" evidence="1">
    <location>
        <begin position="67"/>
        <end position="81"/>
    </location>
</feature>
<evidence type="ECO:0000313" key="2">
    <source>
        <dbReference type="EMBL" id="QIU80340.1"/>
    </source>
</evidence>
<accession>A0A6H0JKK2</accession>
<organism evidence="2">
    <name type="scientific">Pseudomonas aeruginosa</name>
    <dbReference type="NCBI Taxonomy" id="287"/>
    <lineage>
        <taxon>Bacteria</taxon>
        <taxon>Pseudomonadati</taxon>
        <taxon>Pseudomonadota</taxon>
        <taxon>Gammaproteobacteria</taxon>
        <taxon>Pseudomonadales</taxon>
        <taxon>Pseudomonadaceae</taxon>
        <taxon>Pseudomonas</taxon>
    </lineage>
</organism>
<sequence>MKYSLSSKVIFPWGGADGELGDAARITLPRIDLGADGKMGDSTGITLPGIHFGIGGKMGVSGRNTSPKRDITTHEELKQCS</sequence>
<dbReference type="EMBL" id="MT074674">
    <property type="protein sequence ID" value="QIU80340.1"/>
    <property type="molecule type" value="Genomic_DNA"/>
</dbReference>